<dbReference type="CDD" id="cd06193">
    <property type="entry name" value="siderophore_interacting"/>
    <property type="match status" value="1"/>
</dbReference>
<dbReference type="EMBL" id="AP014940">
    <property type="protein sequence ID" value="BAV99922.1"/>
    <property type="molecule type" value="Genomic_DNA"/>
</dbReference>
<evidence type="ECO:0000313" key="3">
    <source>
        <dbReference type="EMBL" id="BAV99922.1"/>
    </source>
</evidence>
<organism evidence="3 4">
    <name type="scientific">Lysobacter enzymogenes</name>
    <dbReference type="NCBI Taxonomy" id="69"/>
    <lineage>
        <taxon>Bacteria</taxon>
        <taxon>Pseudomonadati</taxon>
        <taxon>Pseudomonadota</taxon>
        <taxon>Gammaproteobacteria</taxon>
        <taxon>Lysobacterales</taxon>
        <taxon>Lysobacteraceae</taxon>
        <taxon>Lysobacter</taxon>
    </lineage>
</organism>
<dbReference type="InterPro" id="IPR013113">
    <property type="entry name" value="SIP_FAD-bd"/>
</dbReference>
<proteinExistence type="inferred from homology"/>
<protein>
    <submittedName>
        <fullName evidence="3">FAD-binding 9 siderophore-interacting domain protein</fullName>
    </submittedName>
</protein>
<dbReference type="InterPro" id="IPR017938">
    <property type="entry name" value="Riboflavin_synthase-like_b-brl"/>
</dbReference>
<dbReference type="AlphaFoldDB" id="A0AAU9ALH1"/>
<dbReference type="InterPro" id="IPR039261">
    <property type="entry name" value="FNR_nucleotide-bd"/>
</dbReference>
<name>A0AAU9ALH1_LYSEN</name>
<evidence type="ECO:0000256" key="1">
    <source>
        <dbReference type="ARBA" id="ARBA00035644"/>
    </source>
</evidence>
<evidence type="ECO:0000259" key="2">
    <source>
        <dbReference type="PROSITE" id="PS51384"/>
    </source>
</evidence>
<dbReference type="Proteomes" id="UP000218824">
    <property type="component" value="Chromosome"/>
</dbReference>
<dbReference type="PROSITE" id="PS51384">
    <property type="entry name" value="FAD_FR"/>
    <property type="match status" value="1"/>
</dbReference>
<evidence type="ECO:0000313" key="4">
    <source>
        <dbReference type="Proteomes" id="UP000218824"/>
    </source>
</evidence>
<dbReference type="InterPro" id="IPR017927">
    <property type="entry name" value="FAD-bd_FR_type"/>
</dbReference>
<dbReference type="InterPro" id="IPR039374">
    <property type="entry name" value="SIP_fam"/>
</dbReference>
<dbReference type="GeneID" id="83066220"/>
<dbReference type="InterPro" id="IPR007037">
    <property type="entry name" value="SIP_rossman_dom"/>
</dbReference>
<dbReference type="RefSeq" id="WP_096381408.1">
    <property type="nucleotide sequence ID" value="NZ_AP014940.1"/>
</dbReference>
<dbReference type="KEGG" id="lem:LEN_4435"/>
<dbReference type="SUPFAM" id="SSF63380">
    <property type="entry name" value="Riboflavin synthase domain-like"/>
    <property type="match status" value="1"/>
</dbReference>
<sequence>MQAPTDLAVARVRHPLKLRQLRVTAVESATPHLRRITLADESLADFVSASFDDHVKVFFPAPGQDRPTLPTLGPDGLVFADGAARPVVRDFTPRRFDRDARELVLEFALHQAGPASDWARQAQVGHYLGIGGPRGSRVVPAGFAWHLLIGDDTALPAIARRLQELPAGARAIAVLEVQDDSAQLEFECAAALETHWRYRIGNDADAESPLLRALRELRLPQEDRDGPGYVWAAGESAAIRAVRQHLLSERGIDKARLHAAGYWKRGAQGVHETLDD</sequence>
<dbReference type="GO" id="GO:0016491">
    <property type="term" value="F:oxidoreductase activity"/>
    <property type="evidence" value="ECO:0007669"/>
    <property type="project" value="InterPro"/>
</dbReference>
<dbReference type="PANTHER" id="PTHR30157">
    <property type="entry name" value="FERRIC REDUCTASE, NADPH-DEPENDENT"/>
    <property type="match status" value="1"/>
</dbReference>
<accession>A0AAU9ALH1</accession>
<dbReference type="PANTHER" id="PTHR30157:SF0">
    <property type="entry name" value="NADPH-DEPENDENT FERRIC-CHELATE REDUCTASE"/>
    <property type="match status" value="1"/>
</dbReference>
<comment type="similarity">
    <text evidence="1">Belongs to the SIP oxidoreductase family.</text>
</comment>
<feature type="domain" description="FAD-binding FR-type" evidence="2">
    <location>
        <begin position="16"/>
        <end position="140"/>
    </location>
</feature>
<dbReference type="Gene3D" id="2.40.30.10">
    <property type="entry name" value="Translation factors"/>
    <property type="match status" value="1"/>
</dbReference>
<dbReference type="Pfam" id="PF04954">
    <property type="entry name" value="SIP"/>
    <property type="match status" value="1"/>
</dbReference>
<dbReference type="Gene3D" id="3.40.50.80">
    <property type="entry name" value="Nucleotide-binding domain of ferredoxin-NADP reductase (FNR) module"/>
    <property type="match status" value="1"/>
</dbReference>
<dbReference type="Pfam" id="PF08021">
    <property type="entry name" value="FAD_binding_9"/>
    <property type="match status" value="1"/>
</dbReference>
<reference evidence="3 4" key="1">
    <citation type="journal article" date="2017" name="DNA Res.">
        <title>Complete genome sequence and expression profile of the commercial lytic enzyme producer Lysobacter enzymogenes M497-1.</title>
        <authorList>
            <person name="Takami H."/>
            <person name="Toyoda A."/>
            <person name="Uchiyama I."/>
            <person name="Itoh T."/>
            <person name="Takaki Y."/>
            <person name="Arai W."/>
            <person name="Nishi S."/>
            <person name="Kawai M."/>
            <person name="Shinya K."/>
            <person name="Ikeda H."/>
        </authorList>
    </citation>
    <scope>NUCLEOTIDE SEQUENCE [LARGE SCALE GENOMIC DNA]</scope>
    <source>
        <strain evidence="3 4">M497-1</strain>
    </source>
</reference>
<gene>
    <name evidence="3" type="ORF">LEN_4435</name>
</gene>